<evidence type="ECO:0000313" key="2">
    <source>
        <dbReference type="Proteomes" id="UP001159427"/>
    </source>
</evidence>
<name>A0ABN8PFN5_9CNID</name>
<sequence length="111" mass="12463">TCIRSILTYEVPVFHCALPSYFQGDLERVEGRALSIICAGLDYKEALDVTGILTIPTIILYNKGICNSTLTLTITDKEHSLSKLLPAISHNSYSSREYGRLAVPKWRTNRF</sequence>
<dbReference type="EMBL" id="CALNXI010000804">
    <property type="protein sequence ID" value="CAH3140625.1"/>
    <property type="molecule type" value="Genomic_DNA"/>
</dbReference>
<protein>
    <recommendedName>
        <fullName evidence="3">Thioredoxin domain-containing protein</fullName>
    </recommendedName>
</protein>
<accession>A0ABN8PFN5</accession>
<dbReference type="Proteomes" id="UP001159427">
    <property type="component" value="Unassembled WGS sequence"/>
</dbReference>
<keyword evidence="2" id="KW-1185">Reference proteome</keyword>
<feature type="non-terminal residue" evidence="1">
    <location>
        <position position="1"/>
    </location>
</feature>
<proteinExistence type="predicted"/>
<organism evidence="1 2">
    <name type="scientific">Porites evermanni</name>
    <dbReference type="NCBI Taxonomy" id="104178"/>
    <lineage>
        <taxon>Eukaryota</taxon>
        <taxon>Metazoa</taxon>
        <taxon>Cnidaria</taxon>
        <taxon>Anthozoa</taxon>
        <taxon>Hexacorallia</taxon>
        <taxon>Scleractinia</taxon>
        <taxon>Fungiina</taxon>
        <taxon>Poritidae</taxon>
        <taxon>Porites</taxon>
    </lineage>
</organism>
<evidence type="ECO:0008006" key="3">
    <source>
        <dbReference type="Google" id="ProtNLM"/>
    </source>
</evidence>
<comment type="caution">
    <text evidence="1">The sequence shown here is derived from an EMBL/GenBank/DDBJ whole genome shotgun (WGS) entry which is preliminary data.</text>
</comment>
<gene>
    <name evidence="1" type="ORF">PEVE_00041869</name>
</gene>
<reference evidence="1 2" key="1">
    <citation type="submission" date="2022-05" db="EMBL/GenBank/DDBJ databases">
        <authorList>
            <consortium name="Genoscope - CEA"/>
            <person name="William W."/>
        </authorList>
    </citation>
    <scope>NUCLEOTIDE SEQUENCE [LARGE SCALE GENOMIC DNA]</scope>
</reference>
<evidence type="ECO:0000313" key="1">
    <source>
        <dbReference type="EMBL" id="CAH3140625.1"/>
    </source>
</evidence>